<comment type="subcellular location">
    <subcellularLocation>
        <location evidence="11">Cytoplasm</location>
    </subcellularLocation>
</comment>
<sequence>MQENATSPSLVFLVGARASGKTTVGRVLARRLGLPFVDTDAAVAASTGKTVAEIVAAEGWPGFRRRESAALRAAAAAHPGGVVVATGGGMVLAAENRAYMRAQGVVLYLEAPAALLAARLACDPQAAQRPSLTGLDAAQEAARVLAERAPLYAAAAHHRLDAALPPEQICAAVADLIALAAERRAGCPPAPSARRAADPA</sequence>
<feature type="binding site" evidence="11">
    <location>
        <position position="88"/>
    </location>
    <ligand>
        <name>substrate</name>
    </ligand>
</feature>
<dbReference type="InterPro" id="IPR023000">
    <property type="entry name" value="Shikimate_kinase_CS"/>
</dbReference>
<dbReference type="SUPFAM" id="SSF52540">
    <property type="entry name" value="P-loop containing nucleoside triphosphate hydrolases"/>
    <property type="match status" value="1"/>
</dbReference>
<keyword evidence="11" id="KW-0460">Magnesium</keyword>
<keyword evidence="7 11" id="KW-0418">Kinase</keyword>
<keyword evidence="4 11" id="KW-0028">Amino-acid biosynthesis</keyword>
<keyword evidence="13" id="KW-1185">Reference proteome</keyword>
<feature type="binding site" evidence="11">
    <location>
        <position position="22"/>
    </location>
    <ligand>
        <name>Mg(2+)</name>
        <dbReference type="ChEBI" id="CHEBI:18420"/>
    </ligand>
</feature>
<dbReference type="GO" id="GO:0009423">
    <property type="term" value="P:chorismate biosynthetic process"/>
    <property type="evidence" value="ECO:0007669"/>
    <property type="project" value="UniProtKB-UniRule"/>
</dbReference>
<dbReference type="STRING" id="571438.SAMN05192586_10519"/>
<dbReference type="InterPro" id="IPR031322">
    <property type="entry name" value="Shikimate/glucono_kinase"/>
</dbReference>
<dbReference type="GO" id="GO:0000287">
    <property type="term" value="F:magnesium ion binding"/>
    <property type="evidence" value="ECO:0007669"/>
    <property type="project" value="UniProtKB-UniRule"/>
</dbReference>
<evidence type="ECO:0000256" key="10">
    <source>
        <dbReference type="ARBA" id="ARBA00048567"/>
    </source>
</evidence>
<dbReference type="OrthoDB" id="9800332at2"/>
<dbReference type="GO" id="GO:0005829">
    <property type="term" value="C:cytosol"/>
    <property type="evidence" value="ECO:0007669"/>
    <property type="project" value="TreeGrafter"/>
</dbReference>
<evidence type="ECO:0000256" key="9">
    <source>
        <dbReference type="ARBA" id="ARBA00023141"/>
    </source>
</evidence>
<keyword evidence="5 11" id="KW-0808">Transferase</keyword>
<dbReference type="InterPro" id="IPR000623">
    <property type="entry name" value="Shikimate_kinase/TSH1"/>
</dbReference>
<keyword evidence="11" id="KW-0479">Metal-binding</keyword>
<dbReference type="PANTHER" id="PTHR21087:SF21">
    <property type="entry name" value="SHIKIMATE KINASE 2"/>
    <property type="match status" value="1"/>
</dbReference>
<accession>A0A1G7KVP2</accession>
<dbReference type="EC" id="2.7.1.71" evidence="2 11"/>
<evidence type="ECO:0000313" key="12">
    <source>
        <dbReference type="EMBL" id="SDF41328.1"/>
    </source>
</evidence>
<comment type="catalytic activity">
    <reaction evidence="10 11">
        <text>shikimate + ATP = 3-phosphoshikimate + ADP + H(+)</text>
        <dbReference type="Rhea" id="RHEA:13121"/>
        <dbReference type="ChEBI" id="CHEBI:15378"/>
        <dbReference type="ChEBI" id="CHEBI:30616"/>
        <dbReference type="ChEBI" id="CHEBI:36208"/>
        <dbReference type="ChEBI" id="CHEBI:145989"/>
        <dbReference type="ChEBI" id="CHEBI:456216"/>
        <dbReference type="EC" id="2.7.1.71"/>
    </reaction>
</comment>
<evidence type="ECO:0000256" key="11">
    <source>
        <dbReference type="HAMAP-Rule" id="MF_00109"/>
    </source>
</evidence>
<name>A0A1G7KVP2_9BACT</name>
<evidence type="ECO:0000256" key="4">
    <source>
        <dbReference type="ARBA" id="ARBA00022605"/>
    </source>
</evidence>
<comment type="subunit">
    <text evidence="11">Monomer.</text>
</comment>
<comment type="similarity">
    <text evidence="11">Belongs to the shikimate kinase family.</text>
</comment>
<dbReference type="GO" id="GO:0008652">
    <property type="term" value="P:amino acid biosynthetic process"/>
    <property type="evidence" value="ECO:0007669"/>
    <property type="project" value="UniProtKB-KW"/>
</dbReference>
<dbReference type="PRINTS" id="PR01100">
    <property type="entry name" value="SHIKIMTKNASE"/>
</dbReference>
<dbReference type="InterPro" id="IPR027417">
    <property type="entry name" value="P-loop_NTPase"/>
</dbReference>
<evidence type="ECO:0000256" key="3">
    <source>
        <dbReference type="ARBA" id="ARBA00022490"/>
    </source>
</evidence>
<evidence type="ECO:0000256" key="1">
    <source>
        <dbReference type="ARBA" id="ARBA00004842"/>
    </source>
</evidence>
<protein>
    <recommendedName>
        <fullName evidence="2 11">Shikimate kinase</fullName>
        <shortName evidence="11">SK</shortName>
        <ecNumber evidence="2 11">2.7.1.71</ecNumber>
    </recommendedName>
</protein>
<keyword evidence="8 11" id="KW-0067">ATP-binding</keyword>
<dbReference type="RefSeq" id="WP_092153147.1">
    <property type="nucleotide sequence ID" value="NZ_FNBX01000005.1"/>
</dbReference>
<dbReference type="GO" id="GO:0004765">
    <property type="term" value="F:shikimate kinase activity"/>
    <property type="evidence" value="ECO:0007669"/>
    <property type="project" value="UniProtKB-UniRule"/>
</dbReference>
<dbReference type="AlphaFoldDB" id="A0A1G7KVP2"/>
<feature type="binding site" evidence="11">
    <location>
        <position position="40"/>
    </location>
    <ligand>
        <name>substrate</name>
    </ligand>
</feature>
<feature type="binding site" evidence="11">
    <location>
        <begin position="18"/>
        <end position="23"/>
    </location>
    <ligand>
        <name>ATP</name>
        <dbReference type="ChEBI" id="CHEBI:30616"/>
    </ligand>
</feature>
<dbReference type="Pfam" id="PF01202">
    <property type="entry name" value="SKI"/>
    <property type="match status" value="1"/>
</dbReference>
<comment type="cofactor">
    <cofactor evidence="11">
        <name>Mg(2+)</name>
        <dbReference type="ChEBI" id="CHEBI:18420"/>
    </cofactor>
    <text evidence="11">Binds 1 Mg(2+) ion per subunit.</text>
</comment>
<feature type="binding site" evidence="11">
    <location>
        <position position="148"/>
    </location>
    <ligand>
        <name>substrate</name>
    </ligand>
</feature>
<organism evidence="12 13">
    <name type="scientific">Desulfovibrio legallii</name>
    <dbReference type="NCBI Taxonomy" id="571438"/>
    <lineage>
        <taxon>Bacteria</taxon>
        <taxon>Pseudomonadati</taxon>
        <taxon>Thermodesulfobacteriota</taxon>
        <taxon>Desulfovibrionia</taxon>
        <taxon>Desulfovibrionales</taxon>
        <taxon>Desulfovibrionaceae</taxon>
        <taxon>Desulfovibrio</taxon>
    </lineage>
</organism>
<comment type="pathway">
    <text evidence="1 11">Metabolic intermediate biosynthesis; chorismate biosynthesis; chorismate from D-erythrose 4-phosphate and phosphoenolpyruvate: step 5/7.</text>
</comment>
<keyword evidence="6 11" id="KW-0547">Nucleotide-binding</keyword>
<evidence type="ECO:0000256" key="2">
    <source>
        <dbReference type="ARBA" id="ARBA00012154"/>
    </source>
</evidence>
<dbReference type="UniPathway" id="UPA00053">
    <property type="reaction ID" value="UER00088"/>
</dbReference>
<dbReference type="Gene3D" id="3.40.50.300">
    <property type="entry name" value="P-loop containing nucleotide triphosphate hydrolases"/>
    <property type="match status" value="1"/>
</dbReference>
<dbReference type="PROSITE" id="PS01128">
    <property type="entry name" value="SHIKIMATE_KINASE"/>
    <property type="match status" value="1"/>
</dbReference>
<keyword evidence="9 11" id="KW-0057">Aromatic amino acid biosynthesis</keyword>
<feature type="binding site" evidence="11">
    <location>
        <position position="129"/>
    </location>
    <ligand>
        <name>ATP</name>
        <dbReference type="ChEBI" id="CHEBI:30616"/>
    </ligand>
</feature>
<evidence type="ECO:0000256" key="5">
    <source>
        <dbReference type="ARBA" id="ARBA00022679"/>
    </source>
</evidence>
<comment type="caution">
    <text evidence="11">Lacks conserved residue(s) required for the propagation of feature annotation.</text>
</comment>
<proteinExistence type="inferred from homology"/>
<keyword evidence="3 11" id="KW-0963">Cytoplasm</keyword>
<dbReference type="PANTHER" id="PTHR21087">
    <property type="entry name" value="SHIKIMATE KINASE"/>
    <property type="match status" value="1"/>
</dbReference>
<dbReference type="GO" id="GO:0005524">
    <property type="term" value="F:ATP binding"/>
    <property type="evidence" value="ECO:0007669"/>
    <property type="project" value="UniProtKB-UniRule"/>
</dbReference>
<dbReference type="Proteomes" id="UP000199355">
    <property type="component" value="Unassembled WGS sequence"/>
</dbReference>
<gene>
    <name evidence="11" type="primary">aroK</name>
    <name evidence="12" type="ORF">SAMN05192586_10519</name>
</gene>
<comment type="function">
    <text evidence="11">Catalyzes the specific phosphorylation of the 3-hydroxyl group of shikimic acid using ATP as a cosubstrate.</text>
</comment>
<evidence type="ECO:0000256" key="8">
    <source>
        <dbReference type="ARBA" id="ARBA00022840"/>
    </source>
</evidence>
<dbReference type="GO" id="GO:0009073">
    <property type="term" value="P:aromatic amino acid family biosynthetic process"/>
    <property type="evidence" value="ECO:0007669"/>
    <property type="project" value="UniProtKB-KW"/>
</dbReference>
<feature type="binding site" evidence="11">
    <location>
        <position position="64"/>
    </location>
    <ligand>
        <name>substrate</name>
    </ligand>
</feature>
<evidence type="ECO:0000256" key="6">
    <source>
        <dbReference type="ARBA" id="ARBA00022741"/>
    </source>
</evidence>
<evidence type="ECO:0000313" key="13">
    <source>
        <dbReference type="Proteomes" id="UP000199355"/>
    </source>
</evidence>
<dbReference type="EMBL" id="FNBX01000005">
    <property type="protein sequence ID" value="SDF41328.1"/>
    <property type="molecule type" value="Genomic_DNA"/>
</dbReference>
<evidence type="ECO:0000256" key="7">
    <source>
        <dbReference type="ARBA" id="ARBA00022777"/>
    </source>
</evidence>
<dbReference type="HAMAP" id="MF_00109">
    <property type="entry name" value="Shikimate_kinase"/>
    <property type="match status" value="1"/>
</dbReference>
<dbReference type="NCBIfam" id="NF002988">
    <property type="entry name" value="PRK03731.1"/>
    <property type="match status" value="1"/>
</dbReference>
<reference evidence="13" key="1">
    <citation type="submission" date="2016-10" db="EMBL/GenBank/DDBJ databases">
        <authorList>
            <person name="Varghese N."/>
            <person name="Submissions S."/>
        </authorList>
    </citation>
    <scope>NUCLEOTIDE SEQUENCE [LARGE SCALE GENOMIC DNA]</scope>
    <source>
        <strain evidence="13">KHC7</strain>
    </source>
</reference>